<dbReference type="InterPro" id="IPR050091">
    <property type="entry name" value="PKS_NRPS_Biosynth_Enz"/>
</dbReference>
<dbReference type="InterPro" id="IPR016035">
    <property type="entry name" value="Acyl_Trfase/lysoPLipase"/>
</dbReference>
<dbReference type="InterPro" id="IPR016039">
    <property type="entry name" value="Thiolase-like"/>
</dbReference>
<dbReference type="Pfam" id="PF00698">
    <property type="entry name" value="Acyl_transf_1"/>
    <property type="match status" value="1"/>
</dbReference>
<keyword evidence="3" id="KW-0808">Transferase</keyword>
<evidence type="ECO:0000256" key="2">
    <source>
        <dbReference type="ARBA" id="ARBA00022553"/>
    </source>
</evidence>
<dbReference type="HOGENOM" id="CLU_000022_16_6_11"/>
<name>A0A060ZDL0_9ACTN</name>
<dbReference type="GO" id="GO:0004315">
    <property type="term" value="F:3-oxoacyl-[acyl-carrier-protein] synthase activity"/>
    <property type="evidence" value="ECO:0007669"/>
    <property type="project" value="InterPro"/>
</dbReference>
<dbReference type="SUPFAM" id="SSF55048">
    <property type="entry name" value="Probable ACP-binding domain of malonyl-CoA ACP transacylase"/>
    <property type="match status" value="1"/>
</dbReference>
<dbReference type="Gene3D" id="3.30.70.3290">
    <property type="match status" value="1"/>
</dbReference>
<reference evidence="8" key="1">
    <citation type="submission" date="2014-05" db="EMBL/GenBank/DDBJ databases">
        <authorList>
            <person name="Horn Fabian"/>
        </authorList>
    </citation>
    <scope>NUCLEOTIDE SEQUENCE</scope>
</reference>
<dbReference type="Gene3D" id="3.40.366.10">
    <property type="entry name" value="Malonyl-Coenzyme A Acyl Carrier Protein, domain 2"/>
    <property type="match status" value="1"/>
</dbReference>
<dbReference type="GO" id="GO:0004312">
    <property type="term" value="F:fatty acid synthase activity"/>
    <property type="evidence" value="ECO:0007669"/>
    <property type="project" value="TreeGrafter"/>
</dbReference>
<feature type="domain" description="Ketosynthase family 3 (KS3)" evidence="7">
    <location>
        <begin position="36"/>
        <end position="450"/>
    </location>
</feature>
<dbReference type="SMART" id="SM00827">
    <property type="entry name" value="PKS_AT"/>
    <property type="match status" value="1"/>
</dbReference>
<dbReference type="Gene3D" id="3.30.70.250">
    <property type="entry name" value="Malonyl-CoA ACP transacylase, ACP-binding"/>
    <property type="match status" value="1"/>
</dbReference>
<dbReference type="AlphaFoldDB" id="A0A060ZDL0"/>
<evidence type="ECO:0000256" key="5">
    <source>
        <dbReference type="ARBA" id="ARBA00023315"/>
    </source>
</evidence>
<dbReference type="PROSITE" id="PS52004">
    <property type="entry name" value="KS3_2"/>
    <property type="match status" value="1"/>
</dbReference>
<dbReference type="InterPro" id="IPR016036">
    <property type="entry name" value="Malonyl_transacylase_ACP-bd"/>
</dbReference>
<evidence type="ECO:0000256" key="3">
    <source>
        <dbReference type="ARBA" id="ARBA00022679"/>
    </source>
</evidence>
<dbReference type="InterPro" id="IPR014043">
    <property type="entry name" value="Acyl_transferase_dom"/>
</dbReference>
<keyword evidence="1" id="KW-0596">Phosphopantetheine</keyword>
<evidence type="ECO:0000256" key="1">
    <source>
        <dbReference type="ARBA" id="ARBA00022450"/>
    </source>
</evidence>
<dbReference type="PANTHER" id="PTHR43775">
    <property type="entry name" value="FATTY ACID SYNTHASE"/>
    <property type="match status" value="1"/>
</dbReference>
<organism evidence="8">
    <name type="scientific">Streptomyces iranensis</name>
    <dbReference type="NCBI Taxonomy" id="576784"/>
    <lineage>
        <taxon>Bacteria</taxon>
        <taxon>Bacillati</taxon>
        <taxon>Actinomycetota</taxon>
        <taxon>Actinomycetes</taxon>
        <taxon>Kitasatosporales</taxon>
        <taxon>Streptomycetaceae</taxon>
        <taxon>Streptomyces</taxon>
        <taxon>Streptomyces violaceusniger group</taxon>
    </lineage>
</organism>
<keyword evidence="2" id="KW-0597">Phosphoprotein</keyword>
<dbReference type="Gene3D" id="3.40.47.10">
    <property type="match status" value="1"/>
</dbReference>
<dbReference type="InterPro" id="IPR014030">
    <property type="entry name" value="Ketoacyl_synth_N"/>
</dbReference>
<dbReference type="PROSITE" id="PS00606">
    <property type="entry name" value="KS3_1"/>
    <property type="match status" value="1"/>
</dbReference>
<dbReference type="CDD" id="cd00833">
    <property type="entry name" value="PKS"/>
    <property type="match status" value="1"/>
</dbReference>
<dbReference type="SUPFAM" id="SSF52151">
    <property type="entry name" value="FabD/lysophospholipase-like"/>
    <property type="match status" value="1"/>
</dbReference>
<evidence type="ECO:0000256" key="6">
    <source>
        <dbReference type="SAM" id="MobiDB-lite"/>
    </source>
</evidence>
<dbReference type="Pfam" id="PF16197">
    <property type="entry name" value="KAsynt_C_assoc"/>
    <property type="match status" value="1"/>
</dbReference>
<sequence>MTDSAGNEKLLEALRATLKQNQRLKWENEQLSSAAGEPVAIVSMACRYPGGVASPEDLWRVAADGVDAMTDFPADRGWDTEPAGYARVGGFLSGAADFDAEFFGISPREAVAMDPQQRLLLEVSWEALERAGLDPSRMRGSDTGMFAGLSFQDYASRLPDEGAGGFGLTGNAPSVASGRVSYVLGLEGPAVSVDTACSSSLVAMHLAAQALRNGECSLALVGGVTVLATPGVFGEFAAQGGLAFDGRCKPFSAAADGTGWGEGVGVVLLERLSEAQRLGHPVLAVLRGSAVNQDGASNGLSAPNGPSQERVIGAALASAGLSTADVDAVEGHGTGTALGDPIEAQALLATYGQNRPEDRPLWLGAVKSNIGHTAAASGMAGVIKMIEAMRHGTLPATLHADEPSPHVDWSAGLVRLLTETRPWEADGRPRRAGVSSFGISGTNAHVILEEAPAEPAQEPAPGPARPVVAGEAVPWVLSAKSAPALRALAGRLASDVPAGADIADVAVSLARSRAGLEYRTVVLGADRAELDEALTRVEPGKDLAGVEVDSGDVAFVFPGQGSQWLGMGRELLACSSVFADFVAECEPLVDFPLRDALVSGDGLERVEVVQPALFVMMVGLAKVWEAAGVVPSAVVGHSQGELAAACFAGALSLEDALGLVTARGRALVALAGTGGMLSVAAAPEVVEGLLADGLVIAAVNAPGQVVVSGAPEPLDALAVRCEGAGIRARRVDVDYASHHPLVEHRGGVGHGRRDQDDRGDAARDAPGDAARR</sequence>
<gene>
    <name evidence="8" type="ORF">SIRAN891</name>
</gene>
<dbReference type="InterPro" id="IPR032821">
    <property type="entry name" value="PKS_assoc"/>
</dbReference>
<evidence type="ECO:0000259" key="7">
    <source>
        <dbReference type="PROSITE" id="PS52004"/>
    </source>
</evidence>
<dbReference type="Pfam" id="PF00109">
    <property type="entry name" value="ketoacyl-synt"/>
    <property type="match status" value="1"/>
</dbReference>
<dbReference type="EMBL" id="LK022848">
    <property type="protein sequence ID" value="CDR02719.1"/>
    <property type="molecule type" value="Genomic_DNA"/>
</dbReference>
<protein>
    <submittedName>
        <fullName evidence="8">Type I polyketide synthase</fullName>
    </submittedName>
</protein>
<dbReference type="InterPro" id="IPR020841">
    <property type="entry name" value="PKS_Beta-ketoAc_synthase_dom"/>
</dbReference>
<dbReference type="GO" id="GO:0031177">
    <property type="term" value="F:phosphopantetheine binding"/>
    <property type="evidence" value="ECO:0007669"/>
    <property type="project" value="UniProtKB-ARBA"/>
</dbReference>
<dbReference type="GO" id="GO:0033068">
    <property type="term" value="P:macrolide biosynthetic process"/>
    <property type="evidence" value="ECO:0007669"/>
    <property type="project" value="UniProtKB-ARBA"/>
</dbReference>
<keyword evidence="5" id="KW-0012">Acyltransferase</keyword>
<feature type="region of interest" description="Disordered" evidence="6">
    <location>
        <begin position="742"/>
        <end position="772"/>
    </location>
</feature>
<dbReference type="Pfam" id="PF02801">
    <property type="entry name" value="Ketoacyl-synt_C"/>
    <property type="match status" value="1"/>
</dbReference>
<keyword evidence="4" id="KW-0511">Multifunctional enzyme</keyword>
<dbReference type="PANTHER" id="PTHR43775:SF51">
    <property type="entry name" value="INACTIVE PHENOLPHTHIOCEROL SYNTHESIS POLYKETIDE SYNTHASE TYPE I PKS1-RELATED"/>
    <property type="match status" value="1"/>
</dbReference>
<dbReference type="InterPro" id="IPR001227">
    <property type="entry name" value="Ac_transferase_dom_sf"/>
</dbReference>
<dbReference type="GO" id="GO:0006633">
    <property type="term" value="P:fatty acid biosynthetic process"/>
    <property type="evidence" value="ECO:0007669"/>
    <property type="project" value="InterPro"/>
</dbReference>
<dbReference type="FunFam" id="3.40.47.10:FF:000019">
    <property type="entry name" value="Polyketide synthase type I"/>
    <property type="match status" value="1"/>
</dbReference>
<evidence type="ECO:0000256" key="4">
    <source>
        <dbReference type="ARBA" id="ARBA00023268"/>
    </source>
</evidence>
<dbReference type="InterPro" id="IPR014031">
    <property type="entry name" value="Ketoacyl_synth_C"/>
</dbReference>
<dbReference type="SUPFAM" id="SSF53901">
    <property type="entry name" value="Thiolase-like"/>
    <property type="match status" value="1"/>
</dbReference>
<accession>A0A060ZDL0</accession>
<dbReference type="SMART" id="SM00825">
    <property type="entry name" value="PKS_KS"/>
    <property type="match status" value="1"/>
</dbReference>
<proteinExistence type="predicted"/>
<evidence type="ECO:0000313" key="8">
    <source>
        <dbReference type="EMBL" id="CDR02719.1"/>
    </source>
</evidence>
<dbReference type="InterPro" id="IPR018201">
    <property type="entry name" value="Ketoacyl_synth_AS"/>
</dbReference>